<dbReference type="SMART" id="SM00951">
    <property type="entry name" value="QLQ"/>
    <property type="match status" value="1"/>
</dbReference>
<protein>
    <recommendedName>
        <fullName evidence="5">Growth-regulating factor</fullName>
    </recommendedName>
</protein>
<evidence type="ECO:0000256" key="3">
    <source>
        <dbReference type="ARBA" id="ARBA00023242"/>
    </source>
</evidence>
<evidence type="ECO:0000313" key="10">
    <source>
        <dbReference type="Proteomes" id="UP001497480"/>
    </source>
</evidence>
<evidence type="ECO:0000256" key="6">
    <source>
        <dbReference type="SAM" id="MobiDB-lite"/>
    </source>
</evidence>
<evidence type="ECO:0000259" key="8">
    <source>
        <dbReference type="PROSITE" id="PS51667"/>
    </source>
</evidence>
<dbReference type="GO" id="GO:0006351">
    <property type="term" value="P:DNA-templated transcription"/>
    <property type="evidence" value="ECO:0007669"/>
    <property type="project" value="UniProtKB-UniRule"/>
</dbReference>
<name>A0AAV1Y0K0_LUPLU</name>
<keyword evidence="5" id="KW-0804">Transcription</keyword>
<dbReference type="Proteomes" id="UP001497480">
    <property type="component" value="Unassembled WGS sequence"/>
</dbReference>
<dbReference type="AlphaFoldDB" id="A0AAV1Y0K0"/>
<feature type="domain" description="WRC" evidence="8">
    <location>
        <begin position="182"/>
        <end position="226"/>
    </location>
</feature>
<sequence>MLLGVKKVQNLEDLKYSQVIRILLIMLHHNHHHSPLSQPFDNDPSVAAPSDSDGPTHTTYMSNHINLGRATGSFSALGAGAGAGASASATSSVPVRPLQQPFDISDYYSSVSTTFSAFKSSDVMEASMGFPFTSAQWKELERQAMVYKYMMASVPVPPDLLISTASHSILNGGFNLRLSSNDPEPGRCRRTDGKKWRCSRNVAPNHKYCERHAHRGRPRSRKPVEIHTNNTNNQNQIKRTSHDCNHFPTSDVSVAMYNNLTTRKDGYSPQFVASSASQQCLDSSAFDSVASVSSNKAPKGLEWMMNGDPISLGASDSEFQCMMHNKVRLNTEPQYLNSFALYNSGLLDQQNQHPPMFLNPLDYPMENLQSKKPWGFIDAWSNTGTEESNDNNTNNNNIVASIGKFSLDLSMGGGCVHEDIGTIDMGFGLMEHNANNNNTQHNDAKTHLSNWLVRKSSSPWVASTTLGGPLAEVLRLSTTTATNYGASNPSSIVITHAESRTSPLGTLASSPSGVLHKTLASFSDSSSNNSPSVASSRASNSDIAMLRFIQK</sequence>
<keyword evidence="5" id="KW-0010">Activator</keyword>
<feature type="short sequence motif" description="Bipartite nuclear localization signal" evidence="4">
    <location>
        <begin position="187"/>
        <end position="197"/>
    </location>
</feature>
<feature type="domain" description="QLQ" evidence="7">
    <location>
        <begin position="131"/>
        <end position="166"/>
    </location>
</feature>
<dbReference type="EMBL" id="CAXHTB010000020">
    <property type="protein sequence ID" value="CAL0327514.1"/>
    <property type="molecule type" value="Genomic_DNA"/>
</dbReference>
<comment type="similarity">
    <text evidence="2 5">Belongs to the GRF family.</text>
</comment>
<comment type="caution">
    <text evidence="9">The sequence shown here is derived from an EMBL/GenBank/DDBJ whole genome shotgun (WGS) entry which is preliminary data.</text>
</comment>
<dbReference type="PANTHER" id="PTHR31602">
    <property type="entry name" value="GROWTH-REGULATING FACTOR 5"/>
    <property type="match status" value="1"/>
</dbReference>
<evidence type="ECO:0000259" key="7">
    <source>
        <dbReference type="PROSITE" id="PS51666"/>
    </source>
</evidence>
<dbReference type="GO" id="GO:0006355">
    <property type="term" value="P:regulation of DNA-templated transcription"/>
    <property type="evidence" value="ECO:0007669"/>
    <property type="project" value="InterPro"/>
</dbReference>
<dbReference type="PROSITE" id="PS51667">
    <property type="entry name" value="WRC"/>
    <property type="match status" value="1"/>
</dbReference>
<dbReference type="GO" id="GO:0005524">
    <property type="term" value="F:ATP binding"/>
    <property type="evidence" value="ECO:0007669"/>
    <property type="project" value="UniProtKB-UniRule"/>
</dbReference>
<dbReference type="Pfam" id="PF08879">
    <property type="entry name" value="WRC"/>
    <property type="match status" value="1"/>
</dbReference>
<dbReference type="InterPro" id="IPR014977">
    <property type="entry name" value="WRC_dom"/>
</dbReference>
<gene>
    <name evidence="9" type="ORF">LLUT_LOCUS28574</name>
</gene>
<evidence type="ECO:0000313" key="9">
    <source>
        <dbReference type="EMBL" id="CAL0327514.1"/>
    </source>
</evidence>
<reference evidence="9 10" key="1">
    <citation type="submission" date="2024-03" db="EMBL/GenBank/DDBJ databases">
        <authorList>
            <person name="Martinez-Hernandez J."/>
        </authorList>
    </citation>
    <scope>NUCLEOTIDE SEQUENCE [LARGE SCALE GENOMIC DNA]</scope>
</reference>
<feature type="region of interest" description="Disordered" evidence="6">
    <location>
        <begin position="34"/>
        <end position="59"/>
    </location>
</feature>
<dbReference type="GO" id="GO:0099402">
    <property type="term" value="P:plant organ development"/>
    <property type="evidence" value="ECO:0007669"/>
    <property type="project" value="UniProtKB-ARBA"/>
</dbReference>
<evidence type="ECO:0000256" key="1">
    <source>
        <dbReference type="ARBA" id="ARBA00004123"/>
    </source>
</evidence>
<dbReference type="GO" id="GO:0005634">
    <property type="term" value="C:nucleus"/>
    <property type="evidence" value="ECO:0007669"/>
    <property type="project" value="UniProtKB-SubCell"/>
</dbReference>
<evidence type="ECO:0000256" key="2">
    <source>
        <dbReference type="ARBA" id="ARBA00008122"/>
    </source>
</evidence>
<feature type="short sequence motif" description="Bipartite nuclear localization signal" evidence="4">
    <location>
        <begin position="215"/>
        <end position="222"/>
    </location>
</feature>
<evidence type="ECO:0000256" key="5">
    <source>
        <dbReference type="RuleBase" id="RU367127"/>
    </source>
</evidence>
<dbReference type="InterPro" id="IPR031137">
    <property type="entry name" value="GRF"/>
</dbReference>
<keyword evidence="10" id="KW-1185">Reference proteome</keyword>
<comment type="function">
    <text evidence="5">Transcription activator.</text>
</comment>
<dbReference type="PANTHER" id="PTHR31602:SF101">
    <property type="entry name" value="GROWTH-REGULATING FACTOR 7"/>
    <property type="match status" value="1"/>
</dbReference>
<proteinExistence type="inferred from homology"/>
<comment type="subcellular location">
    <subcellularLocation>
        <location evidence="1 4 5">Nucleus</location>
    </subcellularLocation>
</comment>
<dbReference type="PROSITE" id="PS51666">
    <property type="entry name" value="QLQ"/>
    <property type="match status" value="1"/>
</dbReference>
<evidence type="ECO:0000256" key="4">
    <source>
        <dbReference type="PROSITE-ProRule" id="PRU01002"/>
    </source>
</evidence>
<dbReference type="Pfam" id="PF08880">
    <property type="entry name" value="QLQ"/>
    <property type="match status" value="1"/>
</dbReference>
<keyword evidence="5" id="KW-0805">Transcription regulation</keyword>
<accession>A0AAV1Y0K0</accession>
<dbReference type="InterPro" id="IPR014978">
    <property type="entry name" value="Gln-Leu-Gln_QLQ"/>
</dbReference>
<organism evidence="9 10">
    <name type="scientific">Lupinus luteus</name>
    <name type="common">European yellow lupine</name>
    <dbReference type="NCBI Taxonomy" id="3873"/>
    <lineage>
        <taxon>Eukaryota</taxon>
        <taxon>Viridiplantae</taxon>
        <taxon>Streptophyta</taxon>
        <taxon>Embryophyta</taxon>
        <taxon>Tracheophyta</taxon>
        <taxon>Spermatophyta</taxon>
        <taxon>Magnoliopsida</taxon>
        <taxon>eudicotyledons</taxon>
        <taxon>Gunneridae</taxon>
        <taxon>Pentapetalae</taxon>
        <taxon>rosids</taxon>
        <taxon>fabids</taxon>
        <taxon>Fabales</taxon>
        <taxon>Fabaceae</taxon>
        <taxon>Papilionoideae</taxon>
        <taxon>50 kb inversion clade</taxon>
        <taxon>genistoids sensu lato</taxon>
        <taxon>core genistoids</taxon>
        <taxon>Genisteae</taxon>
        <taxon>Lupinus</taxon>
    </lineage>
</organism>
<keyword evidence="3 4" id="KW-0539">Nucleus</keyword>
<comment type="domain">
    <text evidence="5">The QLQ domain and WRC domain may be involved in protein-protein interaction and DNA-binding, respectively.</text>
</comment>